<dbReference type="Gene3D" id="3.40.50.10140">
    <property type="entry name" value="Toll/interleukin-1 receptor homology (TIR) domain"/>
    <property type="match status" value="1"/>
</dbReference>
<reference evidence="2 3" key="1">
    <citation type="submission" date="2016-08" db="EMBL/GenBank/DDBJ databases">
        <authorList>
            <person name="Eshaghi A."/>
            <person name="Soares D."/>
            <person name="Kus J."/>
            <person name="Richardson D."/>
            <person name="Li A."/>
            <person name="Patel S.N."/>
        </authorList>
    </citation>
    <scope>NUCLEOTIDE SEQUENCE [LARGE SCALE GENOMIC DNA]</scope>
    <source>
        <strain evidence="2 3">C860</strain>
    </source>
</reference>
<dbReference type="SUPFAM" id="SSF52200">
    <property type="entry name" value="Toll/Interleukin receptor TIR domain"/>
    <property type="match status" value="1"/>
</dbReference>
<evidence type="ECO:0000313" key="3">
    <source>
        <dbReference type="Proteomes" id="UP000175677"/>
    </source>
</evidence>
<dbReference type="InterPro" id="IPR000157">
    <property type="entry name" value="TIR_dom"/>
</dbReference>
<sequence>MAYFTKQEARDYARSVTASFESYSSKLESIVESQKYQYRFDVFLSHSVKDAELVLGVVRILEDMGQKVYVDWVVDPQLSRDSVTKETAETLRDRMKQSSKLLYLATDNASSSKWMPWELGYFDGLKSGNVAILPLVDSAYSSFQGQEYLGLYPALGKDDLRRFLG</sequence>
<comment type="caution">
    <text evidence="2">The sequence shown here is derived from an EMBL/GenBank/DDBJ whole genome shotgun (WGS) entry which is preliminary data.</text>
</comment>
<keyword evidence="2" id="KW-0675">Receptor</keyword>
<feature type="domain" description="TIR" evidence="1">
    <location>
        <begin position="42"/>
        <end position="138"/>
    </location>
</feature>
<dbReference type="Proteomes" id="UP000175677">
    <property type="component" value="Unassembled WGS sequence"/>
</dbReference>
<accession>A0ABX3BSR5</accession>
<keyword evidence="3" id="KW-1185">Reference proteome</keyword>
<gene>
    <name evidence="2" type="ORF">BFQ30_07455</name>
</gene>
<dbReference type="Pfam" id="PF13676">
    <property type="entry name" value="TIR_2"/>
    <property type="match status" value="1"/>
</dbReference>
<dbReference type="InterPro" id="IPR035897">
    <property type="entry name" value="Toll_tir_struct_dom_sf"/>
</dbReference>
<dbReference type="EMBL" id="MDJC01000013">
    <property type="protein sequence ID" value="OEY76925.1"/>
    <property type="molecule type" value="Genomic_DNA"/>
</dbReference>
<dbReference type="RefSeq" id="WP_005642829.1">
    <property type="nucleotide sequence ID" value="NZ_MCII02000019.1"/>
</dbReference>
<proteinExistence type="predicted"/>
<protein>
    <submittedName>
        <fullName evidence="2">Toll-Interleukin receptor</fullName>
    </submittedName>
</protein>
<name>A0ABX3BSR5_9PAST</name>
<evidence type="ECO:0000259" key="1">
    <source>
        <dbReference type="Pfam" id="PF13676"/>
    </source>
</evidence>
<evidence type="ECO:0000313" key="2">
    <source>
        <dbReference type="EMBL" id="OEY76925.1"/>
    </source>
</evidence>
<organism evidence="2 3">
    <name type="scientific">Haemophilus quentini</name>
    <dbReference type="NCBI Taxonomy" id="123834"/>
    <lineage>
        <taxon>Bacteria</taxon>
        <taxon>Pseudomonadati</taxon>
        <taxon>Pseudomonadota</taxon>
        <taxon>Gammaproteobacteria</taxon>
        <taxon>Pasteurellales</taxon>
        <taxon>Pasteurellaceae</taxon>
        <taxon>Haemophilus</taxon>
    </lineage>
</organism>